<name>W0FR26_9BACT</name>
<dbReference type="SMART" id="SM00857">
    <property type="entry name" value="Resolvase"/>
    <property type="match status" value="1"/>
</dbReference>
<evidence type="ECO:0000313" key="3">
    <source>
        <dbReference type="EMBL" id="AHF25929.1"/>
    </source>
</evidence>
<dbReference type="InterPro" id="IPR036162">
    <property type="entry name" value="Resolvase-like_N_sf"/>
</dbReference>
<sequence>MWNEMTKEQKKERIRQRIRARIDQDHYIYYPQTVNNDHYKSDEYQRVAVYARVSTPDPTQTTSFELQRKYYEDFVRQHEKWELVKIYADEGKSGTSLKHREQFTQMISDAKAGRIDLIITKSISRFARNVEDFLSSVRTLAEHNPPIGVFFESEAIYSLKSDSSVALTIQASMAEEESRNKSRSMEASIKMRLDHGLPLTPKLLGFDQNDDGKLILNPETWRIPKLMFFMYLYGYSTQQIADKLTALGKKTYLGNASWTATGVVDTLRNERYCGDVFTRKTFTPDVLTHRSIKNRGERPRSMYLDEHEQIVTRDDFTAVQMLLNNSKYRNRNILPKLEVITDGLLKGYVVINPRWGSFDEEDYIKASASVYADAETEPEMTVETNDGDFDFSGFEIAEMGFVFTRTFPTLSVENGALTFNLECLRKIPKVTSVQLLIHPGKRTLAVRPAPQGDRHSVRWGRKCNGNFLPRPVPAAAFSDTLFTLFGWEEDHKYRLRGMHLKNEKEEALLFTAADATALIRRDLLTAEMDPEEEFTPLETSGKRVVAVPEQMAYAFGKNFYEEKSMTELIRQTAEEWKISMEGRLFSTGMKLNITPYEEIRAFIQEELGDLYWEDDIRGQVP</sequence>
<evidence type="ECO:0000259" key="2">
    <source>
        <dbReference type="PROSITE" id="PS51737"/>
    </source>
</evidence>
<dbReference type="EMBL" id="KC246859">
    <property type="protein sequence ID" value="AHF25929.1"/>
    <property type="molecule type" value="Genomic_DNA"/>
</dbReference>
<dbReference type="Gene3D" id="3.90.1750.20">
    <property type="entry name" value="Putative Large Serine Recombinase, Chain B, Domain 2"/>
    <property type="match status" value="1"/>
</dbReference>
<reference evidence="3" key="1">
    <citation type="journal article" date="2013" name="PLoS ONE">
        <title>Metagenomic insights into the carbohydrate-active enzymes carried by the microorganisms adhering to solid digesta in the rumen of cows.</title>
        <authorList>
            <person name="Wang L."/>
            <person name="Hatem A."/>
            <person name="Catalyurek U.V."/>
            <person name="Morrison M."/>
            <person name="Yu Z."/>
        </authorList>
    </citation>
    <scope>NUCLEOTIDE SEQUENCE</scope>
</reference>
<feature type="domain" description="Resolvase/invertase-type recombinase catalytic" evidence="1">
    <location>
        <begin position="46"/>
        <end position="196"/>
    </location>
</feature>
<dbReference type="Pfam" id="PF00239">
    <property type="entry name" value="Resolvase"/>
    <property type="match status" value="1"/>
</dbReference>
<dbReference type="CDD" id="cd00338">
    <property type="entry name" value="Ser_Recombinase"/>
    <property type="match status" value="1"/>
</dbReference>
<dbReference type="GO" id="GO:0000150">
    <property type="term" value="F:DNA strand exchange activity"/>
    <property type="evidence" value="ECO:0007669"/>
    <property type="project" value="InterPro"/>
</dbReference>
<dbReference type="InterPro" id="IPR011109">
    <property type="entry name" value="DNA_bind_recombinase_dom"/>
</dbReference>
<dbReference type="SUPFAM" id="SSF53041">
    <property type="entry name" value="Resolvase-like"/>
    <property type="match status" value="1"/>
</dbReference>
<dbReference type="GO" id="GO:0003677">
    <property type="term" value="F:DNA binding"/>
    <property type="evidence" value="ECO:0007669"/>
    <property type="project" value="InterPro"/>
</dbReference>
<dbReference type="Pfam" id="PF07508">
    <property type="entry name" value="Recombinase"/>
    <property type="match status" value="1"/>
</dbReference>
<dbReference type="InterPro" id="IPR050639">
    <property type="entry name" value="SSR_resolvase"/>
</dbReference>
<organism evidence="3">
    <name type="scientific">uncultured bacterium Contigcl_1542</name>
    <dbReference type="NCBI Taxonomy" id="1393651"/>
    <lineage>
        <taxon>Bacteria</taxon>
        <taxon>environmental samples</taxon>
    </lineage>
</organism>
<dbReference type="PANTHER" id="PTHR30461:SF23">
    <property type="entry name" value="DNA RECOMBINASE-RELATED"/>
    <property type="match status" value="1"/>
</dbReference>
<protein>
    <submittedName>
        <fullName evidence="3">Site-specific recombinase, phage integrase family</fullName>
    </submittedName>
</protein>
<evidence type="ECO:0000259" key="1">
    <source>
        <dbReference type="PROSITE" id="PS51736"/>
    </source>
</evidence>
<dbReference type="PROSITE" id="PS51737">
    <property type="entry name" value="RECOMBINASE_DNA_BIND"/>
    <property type="match status" value="1"/>
</dbReference>
<dbReference type="PROSITE" id="PS51736">
    <property type="entry name" value="RECOMBINASES_3"/>
    <property type="match status" value="1"/>
</dbReference>
<dbReference type="PANTHER" id="PTHR30461">
    <property type="entry name" value="DNA-INVERTASE FROM LAMBDOID PROPHAGE"/>
    <property type="match status" value="1"/>
</dbReference>
<dbReference type="AlphaFoldDB" id="W0FR26"/>
<proteinExistence type="predicted"/>
<dbReference type="InterPro" id="IPR006119">
    <property type="entry name" value="Resolv_N"/>
</dbReference>
<feature type="domain" description="Recombinase" evidence="2">
    <location>
        <begin position="203"/>
        <end position="329"/>
    </location>
</feature>
<dbReference type="InterPro" id="IPR038109">
    <property type="entry name" value="DNA_bind_recomb_sf"/>
</dbReference>
<accession>W0FR26</accession>
<dbReference type="Gene3D" id="3.40.50.1390">
    <property type="entry name" value="Resolvase, N-terminal catalytic domain"/>
    <property type="match status" value="1"/>
</dbReference>